<evidence type="ECO:0000256" key="1">
    <source>
        <dbReference type="SAM" id="MobiDB-lite"/>
    </source>
</evidence>
<gene>
    <name evidence="2" type="ORF">PSYICH_LOCUS6834</name>
</gene>
<dbReference type="EMBL" id="OV651814">
    <property type="protein sequence ID" value="CAH1106370.1"/>
    <property type="molecule type" value="Genomic_DNA"/>
</dbReference>
<evidence type="ECO:0000313" key="2">
    <source>
        <dbReference type="EMBL" id="CAH1106370.1"/>
    </source>
</evidence>
<sequence>MGNKALEGDVVAEFGLSHQIDELPQKKQKLSSSAINEIKHIPSTVTSFTINDLVKPKLAFSSVSECEIIDAEPEHSYSMKENTKQTVDYSAQSVSTFSIALDESTAIFIRDVDEEVELLALRSLQEIATGKDIFFRGAKYFCSVKYFCSGVNCMDGAPLLIGSRKRFVGTLKERTTAMNVQECDLIILHCIIYQQDSKSIRLKNVMDVVVNFIRSLCLNHRQFKAFLDELSSEHDDDILLRSVDEVNQKLPAKEVPTVKHFSYDDDNKQSESEQERKQVPTTSTENFINEKDFDLLVNSDDNQKDLNYNNTESNGHNNVTSDNESSDNSK</sequence>
<dbReference type="PANTHER" id="PTHR45913:SF5">
    <property type="entry name" value="GENERAL TRANSCRIPTION FACTOR II-I REPEAT DOMAIN-CONTAINING PROTEIN 2A-LIKE PROTEIN"/>
    <property type="match status" value="1"/>
</dbReference>
<organism evidence="2 3">
    <name type="scientific">Psylliodes chrysocephalus</name>
    <dbReference type="NCBI Taxonomy" id="3402493"/>
    <lineage>
        <taxon>Eukaryota</taxon>
        <taxon>Metazoa</taxon>
        <taxon>Ecdysozoa</taxon>
        <taxon>Arthropoda</taxon>
        <taxon>Hexapoda</taxon>
        <taxon>Insecta</taxon>
        <taxon>Pterygota</taxon>
        <taxon>Neoptera</taxon>
        <taxon>Endopterygota</taxon>
        <taxon>Coleoptera</taxon>
        <taxon>Polyphaga</taxon>
        <taxon>Cucujiformia</taxon>
        <taxon>Chrysomeloidea</taxon>
        <taxon>Chrysomelidae</taxon>
        <taxon>Galerucinae</taxon>
        <taxon>Alticini</taxon>
        <taxon>Psylliodes</taxon>
    </lineage>
</organism>
<dbReference type="Proteomes" id="UP001153636">
    <property type="component" value="Chromosome 2"/>
</dbReference>
<name>A0A9P0GE14_9CUCU</name>
<protein>
    <submittedName>
        <fullName evidence="2">Uncharacterized protein</fullName>
    </submittedName>
</protein>
<dbReference type="PANTHER" id="PTHR45913">
    <property type="entry name" value="EPM2A-INTERACTING PROTEIN 1"/>
    <property type="match status" value="1"/>
</dbReference>
<dbReference type="AlphaFoldDB" id="A0A9P0GE14"/>
<feature type="region of interest" description="Disordered" evidence="1">
    <location>
        <begin position="257"/>
        <end position="330"/>
    </location>
</feature>
<feature type="compositionally biased region" description="Polar residues" evidence="1">
    <location>
        <begin position="305"/>
        <end position="330"/>
    </location>
</feature>
<keyword evidence="3" id="KW-1185">Reference proteome</keyword>
<feature type="compositionally biased region" description="Basic and acidic residues" evidence="1">
    <location>
        <begin position="261"/>
        <end position="278"/>
    </location>
</feature>
<proteinExistence type="predicted"/>
<evidence type="ECO:0000313" key="3">
    <source>
        <dbReference type="Proteomes" id="UP001153636"/>
    </source>
</evidence>
<reference evidence="2" key="1">
    <citation type="submission" date="2022-01" db="EMBL/GenBank/DDBJ databases">
        <authorList>
            <person name="King R."/>
        </authorList>
    </citation>
    <scope>NUCLEOTIDE SEQUENCE</scope>
</reference>
<accession>A0A9P0GE14</accession>